<sequence>MSSGSADPTEQGSQPQANDYRGGGRGEEGDVEIEPERDLSPQDIDHSGECGSEEEEEEEEEDDDEGPPPRPGRRVKFQQKDRLAVELQEHGMYQRNPNERAKDMINAYQRECSTTRVKPVTKLLEQLERLDDLSTPIDNLDLKGVKLDNASCEVLETVLSRVQTNTLDLEKTNLEDEGAIALCEMVEFYGCASKINLAHNHRLRPRAWLTIGRTLKKSPFLTTANVSYCGLEEQTLTLLLRSVRANCNLQVLKMEGNNLTGKGTFILMAAMKFNENLQELWLGANHLGPEDGQHLGSILRSNHTLRVLDVRENSLQDQGVRYICAGVAEQQEGLLVLNISSNGISSDGIHHVSAMLPCTKSLRELNISYNRCGDNGLYMLKLGLLANRSLEKLNLCQVKMTDEGAIALAEVLAENKHITHMDLRDNDIRVAGLMGLQLAHRMNHTLLHLDTPKFYKVEQRDRTLIKELLMEVEKYSARNLGERESRAELERRRQHEAQHAQLVATQKSQEETQQFTAGGSVGGLAAMNDEEEEKEVDPSLIGSLDNVYTEKPGTMAGEDPFKRVPMMLDNEKPSNMMEMEKTLEAMEASIDQESSLELDSDDMSSLDMRGVMRRPRAQQVRVTFDPLNTVAEGEHRGLNQVQRTSSDGTEDRRTAATEGGAGIMPDLLTSGPPTTPPDIQLSSQLVPDTTAHSRNPLATSEATGGLLEGGGRGSGPVDLLHNTRAAASTRGHQTTSGAAQPLDLTDGLFGLRVGSGDGET</sequence>
<dbReference type="InterPro" id="IPR051279">
    <property type="entry name" value="PP1-Reg/Actin-Interact_Protein"/>
</dbReference>
<feature type="compositionally biased region" description="Acidic residues" evidence="4">
    <location>
        <begin position="51"/>
        <end position="66"/>
    </location>
</feature>
<feature type="compositionally biased region" description="Basic and acidic residues" evidence="4">
    <location>
        <begin position="22"/>
        <end position="48"/>
    </location>
</feature>
<keyword evidence="1" id="KW-0433">Leucine-rich repeat</keyword>
<protein>
    <submittedName>
        <fullName evidence="5">Protein phosphatase 1 regulatory subunit 37</fullName>
    </submittedName>
</protein>
<dbReference type="PANTHER" id="PTHR24112">
    <property type="entry name" value="LEUCINE-RICH REPEAT, ISOFORM F-RELATED"/>
    <property type="match status" value="1"/>
</dbReference>
<keyword evidence="6" id="KW-1185">Reference proteome</keyword>
<feature type="compositionally biased region" description="Polar residues" evidence="4">
    <location>
        <begin position="1"/>
        <end position="17"/>
    </location>
</feature>
<dbReference type="Proteomes" id="UP001174909">
    <property type="component" value="Unassembled WGS sequence"/>
</dbReference>
<dbReference type="SMART" id="SM00368">
    <property type="entry name" value="LRR_RI"/>
    <property type="match status" value="8"/>
</dbReference>
<dbReference type="SUPFAM" id="SSF52047">
    <property type="entry name" value="RNI-like"/>
    <property type="match status" value="1"/>
</dbReference>
<organism evidence="5 6">
    <name type="scientific">Geodia barretti</name>
    <name type="common">Barrett's horny sponge</name>
    <dbReference type="NCBI Taxonomy" id="519541"/>
    <lineage>
        <taxon>Eukaryota</taxon>
        <taxon>Metazoa</taxon>
        <taxon>Porifera</taxon>
        <taxon>Demospongiae</taxon>
        <taxon>Heteroscleromorpha</taxon>
        <taxon>Tetractinellida</taxon>
        <taxon>Astrophorina</taxon>
        <taxon>Geodiidae</taxon>
        <taxon>Geodia</taxon>
    </lineage>
</organism>
<dbReference type="InterPro" id="IPR032675">
    <property type="entry name" value="LRR_dom_sf"/>
</dbReference>
<dbReference type="EMBL" id="CASHTH010002588">
    <property type="protein sequence ID" value="CAI8032181.1"/>
    <property type="molecule type" value="Genomic_DNA"/>
</dbReference>
<keyword evidence="2" id="KW-0677">Repeat</keyword>
<reference evidence="5" key="1">
    <citation type="submission" date="2023-03" db="EMBL/GenBank/DDBJ databases">
        <authorList>
            <person name="Steffen K."/>
            <person name="Cardenas P."/>
        </authorList>
    </citation>
    <scope>NUCLEOTIDE SEQUENCE</scope>
</reference>
<evidence type="ECO:0000313" key="6">
    <source>
        <dbReference type="Proteomes" id="UP001174909"/>
    </source>
</evidence>
<dbReference type="PANTHER" id="PTHR24112:SF9">
    <property type="entry name" value="PROTEIN PHOSPHATASE 1 REGULATORY SUBUNIT 37"/>
    <property type="match status" value="1"/>
</dbReference>
<name>A0AA35SP66_GEOBA</name>
<evidence type="ECO:0000313" key="5">
    <source>
        <dbReference type="EMBL" id="CAI8032181.1"/>
    </source>
</evidence>
<dbReference type="Pfam" id="PF13516">
    <property type="entry name" value="LRR_6"/>
    <property type="match status" value="6"/>
</dbReference>
<feature type="region of interest" description="Disordered" evidence="4">
    <location>
        <begin position="631"/>
        <end position="744"/>
    </location>
</feature>
<evidence type="ECO:0000256" key="3">
    <source>
        <dbReference type="ARBA" id="ARBA00038315"/>
    </source>
</evidence>
<feature type="compositionally biased region" description="Polar residues" evidence="4">
    <location>
        <begin position="680"/>
        <end position="698"/>
    </location>
</feature>
<accession>A0AA35SP66</accession>
<comment type="caution">
    <text evidence="5">The sequence shown here is derived from an EMBL/GenBank/DDBJ whole genome shotgun (WGS) entry which is preliminary data.</text>
</comment>
<proteinExistence type="inferred from homology"/>
<evidence type="ECO:0000256" key="2">
    <source>
        <dbReference type="ARBA" id="ARBA00022737"/>
    </source>
</evidence>
<dbReference type="InterPro" id="IPR001611">
    <property type="entry name" value="Leu-rich_rpt"/>
</dbReference>
<feature type="region of interest" description="Disordered" evidence="4">
    <location>
        <begin position="1"/>
        <end position="79"/>
    </location>
</feature>
<dbReference type="AlphaFoldDB" id="A0AA35SP66"/>
<comment type="similarity">
    <text evidence="3">Belongs to the PPP1R37 family.</text>
</comment>
<gene>
    <name evidence="5" type="ORF">GBAR_LOCUS18219</name>
</gene>
<dbReference type="Gene3D" id="3.80.10.10">
    <property type="entry name" value="Ribonuclease Inhibitor"/>
    <property type="match status" value="1"/>
</dbReference>
<evidence type="ECO:0000256" key="1">
    <source>
        <dbReference type="ARBA" id="ARBA00022614"/>
    </source>
</evidence>
<evidence type="ECO:0000256" key="4">
    <source>
        <dbReference type="SAM" id="MobiDB-lite"/>
    </source>
</evidence>